<dbReference type="AlphaFoldDB" id="A0A0J8DFS7"/>
<evidence type="ECO:0000313" key="1">
    <source>
        <dbReference type="EMBL" id="KMT23013.1"/>
    </source>
</evidence>
<keyword evidence="2" id="KW-1185">Reference proteome</keyword>
<protein>
    <submittedName>
        <fullName evidence="1">Uncharacterized protein</fullName>
    </submittedName>
</protein>
<proteinExistence type="predicted"/>
<dbReference type="RefSeq" id="WP_048569399.1">
    <property type="nucleotide sequence ID" value="NZ_LFVU01000003.1"/>
</dbReference>
<comment type="caution">
    <text evidence="1">The sequence shown here is derived from an EMBL/GenBank/DDBJ whole genome shotgun (WGS) entry which is preliminary data.</text>
</comment>
<dbReference type="STRING" id="1121307.CLCY_7c00600"/>
<accession>A0A0J8DFS7</accession>
<dbReference type="EMBL" id="LFVU01000003">
    <property type="protein sequence ID" value="KMT23013.1"/>
    <property type="molecule type" value="Genomic_DNA"/>
</dbReference>
<sequence length="67" mass="7247">MIRRGTISTIDNIKMKARVTFPDLGSGVSSELPIAENLFSLKVNDTVVVAFWGNNLSDAVIIAKVRG</sequence>
<reference evidence="1 2" key="1">
    <citation type="submission" date="2015-06" db="EMBL/GenBank/DDBJ databases">
        <title>Draft genome sequence of the purine-degrading Clostridium cylindrosporum HC-1 (DSM 605).</title>
        <authorList>
            <person name="Poehlein A."/>
            <person name="Schiel-Bengelsdorf B."/>
            <person name="Bengelsdorf F."/>
            <person name="Daniel R."/>
            <person name="Duerre P."/>
        </authorList>
    </citation>
    <scope>NUCLEOTIDE SEQUENCE [LARGE SCALE GENOMIC DNA]</scope>
    <source>
        <strain evidence="1 2">DSM 605</strain>
    </source>
</reference>
<dbReference type="PATRIC" id="fig|1121307.3.peg.2342"/>
<organism evidence="1 2">
    <name type="scientific">Clostridium cylindrosporum DSM 605</name>
    <dbReference type="NCBI Taxonomy" id="1121307"/>
    <lineage>
        <taxon>Bacteria</taxon>
        <taxon>Bacillati</taxon>
        <taxon>Bacillota</taxon>
        <taxon>Clostridia</taxon>
        <taxon>Eubacteriales</taxon>
        <taxon>Clostridiaceae</taxon>
        <taxon>Clostridium</taxon>
    </lineage>
</organism>
<dbReference type="OrthoDB" id="2087189at2"/>
<gene>
    <name evidence="1" type="ORF">CLCY_7c00600</name>
</gene>
<dbReference type="Proteomes" id="UP000036756">
    <property type="component" value="Unassembled WGS sequence"/>
</dbReference>
<evidence type="ECO:0000313" key="2">
    <source>
        <dbReference type="Proteomes" id="UP000036756"/>
    </source>
</evidence>
<name>A0A0J8DFS7_CLOCY</name>